<dbReference type="PANTHER" id="PTHR31462:SF5">
    <property type="entry name" value="ENDOSOMAL_LYSOSOMAL PROTON CHANNEL TMEM175"/>
    <property type="match status" value="1"/>
</dbReference>
<comment type="caution">
    <text evidence="14">The sequence shown here is derived from an EMBL/GenBank/DDBJ whole genome shotgun (WGS) entry which is preliminary data.</text>
</comment>
<reference evidence="15" key="1">
    <citation type="journal article" date="2019" name="Int. J. Syst. Evol. Microbiol.">
        <title>The Global Catalogue of Microorganisms (GCM) 10K type strain sequencing project: providing services to taxonomists for standard genome sequencing and annotation.</title>
        <authorList>
            <consortium name="The Broad Institute Genomics Platform"/>
            <consortium name="The Broad Institute Genome Sequencing Center for Infectious Disease"/>
            <person name="Wu L."/>
            <person name="Ma J."/>
        </authorList>
    </citation>
    <scope>NUCLEOTIDE SEQUENCE [LARGE SCALE GENOMIC DNA]</scope>
    <source>
        <strain evidence="15">CCM 8925</strain>
    </source>
</reference>
<keyword evidence="4" id="KW-0633">Potassium transport</keyword>
<dbReference type="RefSeq" id="WP_137636387.1">
    <property type="nucleotide sequence ID" value="NZ_BJDN01000001.1"/>
</dbReference>
<name>A0ABW3ECX0_9LACO</name>
<keyword evidence="7" id="KW-0630">Potassium</keyword>
<keyword evidence="5 13" id="KW-0812">Transmembrane</keyword>
<evidence type="ECO:0000256" key="3">
    <source>
        <dbReference type="ARBA" id="ARBA00022448"/>
    </source>
</evidence>
<evidence type="ECO:0000256" key="4">
    <source>
        <dbReference type="ARBA" id="ARBA00022538"/>
    </source>
</evidence>
<keyword evidence="10 13" id="KW-0472">Membrane</keyword>
<evidence type="ECO:0000256" key="6">
    <source>
        <dbReference type="ARBA" id="ARBA00022826"/>
    </source>
</evidence>
<keyword evidence="11" id="KW-0407">Ion channel</keyword>
<evidence type="ECO:0000313" key="14">
    <source>
        <dbReference type="EMBL" id="MFD0898148.1"/>
    </source>
</evidence>
<evidence type="ECO:0000256" key="7">
    <source>
        <dbReference type="ARBA" id="ARBA00022958"/>
    </source>
</evidence>
<evidence type="ECO:0000256" key="9">
    <source>
        <dbReference type="ARBA" id="ARBA00023065"/>
    </source>
</evidence>
<protein>
    <submittedName>
        <fullName evidence="14">TMEM175 family protein</fullName>
    </submittedName>
</protein>
<dbReference type="EMBL" id="JBHTIO010000044">
    <property type="protein sequence ID" value="MFD0898148.1"/>
    <property type="molecule type" value="Genomic_DNA"/>
</dbReference>
<feature type="transmembrane region" description="Helical" evidence="13">
    <location>
        <begin position="73"/>
        <end position="95"/>
    </location>
</feature>
<proteinExistence type="inferred from homology"/>
<keyword evidence="8 13" id="KW-1133">Transmembrane helix</keyword>
<dbReference type="Proteomes" id="UP001597104">
    <property type="component" value="Unassembled WGS sequence"/>
</dbReference>
<feature type="transmembrane region" description="Helical" evidence="13">
    <location>
        <begin position="42"/>
        <end position="61"/>
    </location>
</feature>
<gene>
    <name evidence="14" type="ORF">ACFQZ7_10480</name>
</gene>
<accession>A0ABW3ECX0</accession>
<comment type="subcellular location">
    <subcellularLocation>
        <location evidence="1">Membrane</location>
        <topology evidence="1">Multi-pass membrane protein</topology>
    </subcellularLocation>
</comment>
<feature type="transmembrane region" description="Helical" evidence="13">
    <location>
        <begin position="12"/>
        <end position="30"/>
    </location>
</feature>
<keyword evidence="15" id="KW-1185">Reference proteome</keyword>
<sequence>MKQKLKERLDVFSDAIIAILITIMVLELPVEIHGQSVHYVQLFHAVGIYLVSFCFIANLWYQHAVIFNEAKTVPNQIVVLDLSFLFLMSLMPTFTRLMTEATTQVTVLMYGGLSLVISLLFRRIAKTIIHEKYTDKKDMRKVYNVIYGASYLESGLLYLAIMVVGYFWPRVALVLYIIMPIRSFISDSAEHEEMDEVAKMDVQGRTGLLEMSHSDQRQFKRLLLDYTRQARSAGKEPAKQKAAWQDFSQQAQRKFGISDATLALWLQQSRQRGFEPRRHQ</sequence>
<evidence type="ECO:0000256" key="5">
    <source>
        <dbReference type="ARBA" id="ARBA00022692"/>
    </source>
</evidence>
<feature type="transmembrane region" description="Helical" evidence="13">
    <location>
        <begin position="142"/>
        <end position="161"/>
    </location>
</feature>
<feature type="transmembrane region" description="Helical" evidence="13">
    <location>
        <begin position="101"/>
        <end position="121"/>
    </location>
</feature>
<evidence type="ECO:0000313" key="15">
    <source>
        <dbReference type="Proteomes" id="UP001597104"/>
    </source>
</evidence>
<comment type="catalytic activity">
    <reaction evidence="12">
        <text>K(+)(in) = K(+)(out)</text>
        <dbReference type="Rhea" id="RHEA:29463"/>
        <dbReference type="ChEBI" id="CHEBI:29103"/>
    </reaction>
</comment>
<evidence type="ECO:0000256" key="1">
    <source>
        <dbReference type="ARBA" id="ARBA00004141"/>
    </source>
</evidence>
<evidence type="ECO:0000256" key="12">
    <source>
        <dbReference type="ARBA" id="ARBA00034430"/>
    </source>
</evidence>
<evidence type="ECO:0000256" key="11">
    <source>
        <dbReference type="ARBA" id="ARBA00023303"/>
    </source>
</evidence>
<evidence type="ECO:0000256" key="2">
    <source>
        <dbReference type="ARBA" id="ARBA00006920"/>
    </source>
</evidence>
<dbReference type="InterPro" id="IPR010617">
    <property type="entry name" value="TMEM175-like"/>
</dbReference>
<evidence type="ECO:0000256" key="13">
    <source>
        <dbReference type="SAM" id="Phobius"/>
    </source>
</evidence>
<evidence type="ECO:0000256" key="10">
    <source>
        <dbReference type="ARBA" id="ARBA00023136"/>
    </source>
</evidence>
<keyword evidence="9" id="KW-0406">Ion transport</keyword>
<organism evidence="14 15">
    <name type="scientific">Loigolactobacillus binensis</name>
    <dbReference type="NCBI Taxonomy" id="2559922"/>
    <lineage>
        <taxon>Bacteria</taxon>
        <taxon>Bacillati</taxon>
        <taxon>Bacillota</taxon>
        <taxon>Bacilli</taxon>
        <taxon>Lactobacillales</taxon>
        <taxon>Lactobacillaceae</taxon>
        <taxon>Loigolactobacillus</taxon>
    </lineage>
</organism>
<evidence type="ECO:0000256" key="8">
    <source>
        <dbReference type="ARBA" id="ARBA00022989"/>
    </source>
</evidence>
<dbReference type="PANTHER" id="PTHR31462">
    <property type="entry name" value="ENDOSOMAL/LYSOSOMAL POTASSIUM CHANNEL TMEM175"/>
    <property type="match status" value="1"/>
</dbReference>
<keyword evidence="6" id="KW-0631">Potassium channel</keyword>
<keyword evidence="3" id="KW-0813">Transport</keyword>
<dbReference type="Pfam" id="PF06736">
    <property type="entry name" value="TMEM175"/>
    <property type="match status" value="1"/>
</dbReference>
<comment type="similarity">
    <text evidence="2">Belongs to the TMEM175 family.</text>
</comment>